<accession>A0A6J4Q8R9</accession>
<organism evidence="2">
    <name type="scientific">uncultured Rubrobacteraceae bacterium</name>
    <dbReference type="NCBI Taxonomy" id="349277"/>
    <lineage>
        <taxon>Bacteria</taxon>
        <taxon>Bacillati</taxon>
        <taxon>Actinomycetota</taxon>
        <taxon>Rubrobacteria</taxon>
        <taxon>Rubrobacterales</taxon>
        <taxon>Rubrobacteraceae</taxon>
        <taxon>environmental samples</taxon>
    </lineage>
</organism>
<evidence type="ECO:0000313" key="2">
    <source>
        <dbReference type="EMBL" id="CAA9436086.1"/>
    </source>
</evidence>
<proteinExistence type="predicted"/>
<dbReference type="SUPFAM" id="SSF55729">
    <property type="entry name" value="Acyl-CoA N-acyltransferases (Nat)"/>
    <property type="match status" value="1"/>
</dbReference>
<dbReference type="AlphaFoldDB" id="A0A6J4Q8R9"/>
<protein>
    <recommendedName>
        <fullName evidence="1">YitH/HolE acetyltransferase (GNAT) domain-containing protein</fullName>
    </recommendedName>
</protein>
<reference evidence="2" key="1">
    <citation type="submission" date="2020-02" db="EMBL/GenBank/DDBJ databases">
        <authorList>
            <person name="Meier V. D."/>
        </authorList>
    </citation>
    <scope>NUCLEOTIDE SEQUENCE</scope>
    <source>
        <strain evidence="2">AVDCRST_MAG80</strain>
    </source>
</reference>
<sequence>MGFEPVSRRSVYRLEGGILAARLRDSRSLDERAGRARGLRVTPLLFGDLPELYGTDLWSFGGDRSALIRATLNLHPGWGLISRDASGRINGYLVRSAYESTVRIGPFMASSPDVARVLLAHALQTDGGRSVEVSVSGPAVSPAHGVLREFGFVGWWDRLRMELGEAPRTDGLEVYGTTPYLAT</sequence>
<gene>
    <name evidence="2" type="ORF">AVDCRST_MAG80-916</name>
</gene>
<dbReference type="InterPro" id="IPR016181">
    <property type="entry name" value="Acyl_CoA_acyltransferase"/>
</dbReference>
<dbReference type="InterPro" id="IPR041496">
    <property type="entry name" value="YitH/HolE_GNAT"/>
</dbReference>
<evidence type="ECO:0000259" key="1">
    <source>
        <dbReference type="Pfam" id="PF18014"/>
    </source>
</evidence>
<dbReference type="Pfam" id="PF18014">
    <property type="entry name" value="Acetyltransf_18"/>
    <property type="match status" value="1"/>
</dbReference>
<feature type="domain" description="YitH/HolE acetyltransferase (GNAT)" evidence="1">
    <location>
        <begin position="58"/>
        <end position="176"/>
    </location>
</feature>
<name>A0A6J4Q8R9_9ACTN</name>
<dbReference type="EMBL" id="CADCVC010000077">
    <property type="protein sequence ID" value="CAA9436086.1"/>
    <property type="molecule type" value="Genomic_DNA"/>
</dbReference>
<dbReference type="Gene3D" id="3.40.630.90">
    <property type="match status" value="1"/>
</dbReference>